<comment type="caution">
    <text evidence="2">The sequence shown here is derived from an EMBL/GenBank/DDBJ whole genome shotgun (WGS) entry which is preliminary data.</text>
</comment>
<evidence type="ECO:0008006" key="4">
    <source>
        <dbReference type="Google" id="ProtNLM"/>
    </source>
</evidence>
<dbReference type="EMBL" id="CAMPGE010005026">
    <property type="protein sequence ID" value="CAI2363875.1"/>
    <property type="molecule type" value="Genomic_DNA"/>
</dbReference>
<dbReference type="InterPro" id="IPR017850">
    <property type="entry name" value="Alkaline_phosphatase_core_sf"/>
</dbReference>
<dbReference type="Proteomes" id="UP001295684">
    <property type="component" value="Unassembled WGS sequence"/>
</dbReference>
<feature type="transmembrane region" description="Helical" evidence="1">
    <location>
        <begin position="449"/>
        <end position="469"/>
    </location>
</feature>
<dbReference type="GO" id="GO:0051377">
    <property type="term" value="F:mannose-ethanolamine phosphotransferase activity"/>
    <property type="evidence" value="ECO:0007669"/>
    <property type="project" value="TreeGrafter"/>
</dbReference>
<dbReference type="Pfam" id="PF01663">
    <property type="entry name" value="Phosphodiest"/>
    <property type="match status" value="1"/>
</dbReference>
<evidence type="ECO:0000313" key="2">
    <source>
        <dbReference type="EMBL" id="CAI2363875.1"/>
    </source>
</evidence>
<protein>
    <recommendedName>
        <fullName evidence="4">GPI ethanolamine phosphate transferase 3</fullName>
    </recommendedName>
</protein>
<dbReference type="GO" id="GO:0005789">
    <property type="term" value="C:endoplasmic reticulum membrane"/>
    <property type="evidence" value="ECO:0007669"/>
    <property type="project" value="TreeGrafter"/>
</dbReference>
<accession>A0AAD1U9K6</accession>
<keyword evidence="1" id="KW-0812">Transmembrane</keyword>
<evidence type="ECO:0000256" key="1">
    <source>
        <dbReference type="SAM" id="Phobius"/>
    </source>
</evidence>
<dbReference type="PANTHER" id="PTHR23071">
    <property type="entry name" value="PHOSPHATIDYLINOSITOL GLYCAN"/>
    <property type="match status" value="1"/>
</dbReference>
<dbReference type="InterPro" id="IPR002591">
    <property type="entry name" value="Phosphodiest/P_Trfase"/>
</dbReference>
<dbReference type="GO" id="GO:0006506">
    <property type="term" value="P:GPI anchor biosynthetic process"/>
    <property type="evidence" value="ECO:0007669"/>
    <property type="project" value="InterPro"/>
</dbReference>
<dbReference type="SUPFAM" id="SSF53649">
    <property type="entry name" value="Alkaline phosphatase-like"/>
    <property type="match status" value="1"/>
</dbReference>
<keyword evidence="1" id="KW-0472">Membrane</keyword>
<dbReference type="InterPro" id="IPR039524">
    <property type="entry name" value="PIGO/GPI13"/>
</dbReference>
<sequence>MLDGIFLSRKILPDRNNMTFEKSIEKSGIFSEISDRNLFTKRMEVNTQILPPRKLIVILVDALRESFVDGDFINYVGDYKGYRMQLFKKLKEKYPKRLKMFTSIADMPTVTNQRIRGMSTGTVPLVFDLGGNAGVSSQIVEDSIIYQAKAMGKTIKMYGDDFWLGLYPTSFDEHEIFPSLDVTNLHDNDNLVRRRVLDQIHNHSDWDILWTHTLGIDHAGHTFNTLGEGMNRKIKDIEQIIEEIIENLPDNTTIALISDHGLTPIGSHGGKSDDEIYTFVAYFQKDVDFPEDRNPSEKLKIISQISTCPNIAVLGGLNFPFSNVGSWIPEIITFSPNSTKHQQLLETLKIFVRNEVQTYIYITKYLEITEISDPGTKAKMEAYLLSIEGRFKTLVFKFKSSSSLYSAEGTPSAEEIDQLEADIYEYIDTGSERILEIKELLIPEWNVSYINTSIAIGALSMLVLVFKVLKRDTEEKDKIKQS</sequence>
<dbReference type="AlphaFoldDB" id="A0AAD1U9K6"/>
<proteinExistence type="predicted"/>
<gene>
    <name evidence="2" type="ORF">ECRASSUSDP1_LOCUS5215</name>
</gene>
<evidence type="ECO:0000313" key="3">
    <source>
        <dbReference type="Proteomes" id="UP001295684"/>
    </source>
</evidence>
<dbReference type="Gene3D" id="3.40.720.10">
    <property type="entry name" value="Alkaline Phosphatase, subunit A"/>
    <property type="match status" value="1"/>
</dbReference>
<reference evidence="2" key="1">
    <citation type="submission" date="2023-07" db="EMBL/GenBank/DDBJ databases">
        <authorList>
            <consortium name="AG Swart"/>
            <person name="Singh M."/>
            <person name="Singh A."/>
            <person name="Seah K."/>
            <person name="Emmerich C."/>
        </authorList>
    </citation>
    <scope>NUCLEOTIDE SEQUENCE</scope>
    <source>
        <strain evidence="2">DP1</strain>
    </source>
</reference>
<keyword evidence="1" id="KW-1133">Transmembrane helix</keyword>
<dbReference type="PANTHER" id="PTHR23071:SF1">
    <property type="entry name" value="GPI ETHANOLAMINE PHOSPHATE TRANSFERASE 3"/>
    <property type="match status" value="1"/>
</dbReference>
<name>A0AAD1U9K6_EUPCR</name>
<organism evidence="2 3">
    <name type="scientific">Euplotes crassus</name>
    <dbReference type="NCBI Taxonomy" id="5936"/>
    <lineage>
        <taxon>Eukaryota</taxon>
        <taxon>Sar</taxon>
        <taxon>Alveolata</taxon>
        <taxon>Ciliophora</taxon>
        <taxon>Intramacronucleata</taxon>
        <taxon>Spirotrichea</taxon>
        <taxon>Hypotrichia</taxon>
        <taxon>Euplotida</taxon>
        <taxon>Euplotidae</taxon>
        <taxon>Moneuplotes</taxon>
    </lineage>
</organism>
<keyword evidence="3" id="KW-1185">Reference proteome</keyword>